<dbReference type="InterPro" id="IPR023214">
    <property type="entry name" value="HAD_sf"/>
</dbReference>
<proteinExistence type="predicted"/>
<reference evidence="1" key="1">
    <citation type="submission" date="2022-04" db="EMBL/GenBank/DDBJ databases">
        <title>Shinella lacus sp. nov., a novel member of the genus Shinella from water.</title>
        <authorList>
            <person name="Deng Y."/>
        </authorList>
    </citation>
    <scope>NUCLEOTIDE SEQUENCE</scope>
    <source>
        <strain evidence="1">JCM 31239</strain>
    </source>
</reference>
<dbReference type="SUPFAM" id="SSF56784">
    <property type="entry name" value="HAD-like"/>
    <property type="match status" value="1"/>
</dbReference>
<dbReference type="Gene3D" id="3.40.50.1000">
    <property type="entry name" value="HAD superfamily/HAD-like"/>
    <property type="match status" value="1"/>
</dbReference>
<name>A0ABT8XII5_9HYPH</name>
<keyword evidence="2" id="KW-1185">Reference proteome</keyword>
<protein>
    <submittedName>
        <fullName evidence="1">HAD hydrolase-like protein</fullName>
    </submittedName>
</protein>
<dbReference type="Pfam" id="PF13242">
    <property type="entry name" value="Hydrolase_like"/>
    <property type="match status" value="1"/>
</dbReference>
<gene>
    <name evidence="1" type="ORF">GB928_020370</name>
</gene>
<evidence type="ECO:0000313" key="1">
    <source>
        <dbReference type="EMBL" id="MDO6123555.1"/>
    </source>
</evidence>
<dbReference type="InterPro" id="IPR036412">
    <property type="entry name" value="HAD-like_sf"/>
</dbReference>
<sequence length="82" mass="8695">MFGKPHPAIYRHAQSLVSSIAADRIVFIGDSIEHDIAGAAGAGLASRLVRTGVLATRSEDDLARLSGEHGAPPDFLMERLTL</sequence>
<accession>A0ABT8XII5</accession>
<dbReference type="Proteomes" id="UP001177080">
    <property type="component" value="Unassembled WGS sequence"/>
</dbReference>
<evidence type="ECO:0000313" key="2">
    <source>
        <dbReference type="Proteomes" id="UP001177080"/>
    </source>
</evidence>
<dbReference type="EMBL" id="WHSC02000008">
    <property type="protein sequence ID" value="MDO6123555.1"/>
    <property type="molecule type" value="Genomic_DNA"/>
</dbReference>
<organism evidence="1 2">
    <name type="scientific">Shinella curvata</name>
    <dbReference type="NCBI Taxonomy" id="1817964"/>
    <lineage>
        <taxon>Bacteria</taxon>
        <taxon>Pseudomonadati</taxon>
        <taxon>Pseudomonadota</taxon>
        <taxon>Alphaproteobacteria</taxon>
        <taxon>Hyphomicrobiales</taxon>
        <taxon>Rhizobiaceae</taxon>
        <taxon>Shinella</taxon>
    </lineage>
</organism>
<comment type="caution">
    <text evidence="1">The sequence shown here is derived from an EMBL/GenBank/DDBJ whole genome shotgun (WGS) entry which is preliminary data.</text>
</comment>